<sequence length="131" mass="14726">MYVNIRSFLYFSRVSAEGRHFLHHDADPGADLPHIHRCVSGDSRGPGRRDCVQHPHHHLLHLNDNILWSASQPDIYFALADVAEVLQPPSIWTQCYETSTDIHIAQSEGCPPGLFCYPAVILTTVSWSLVP</sequence>
<gene>
    <name evidence="1" type="ORF">NDU88_006359</name>
</gene>
<dbReference type="EMBL" id="JANPWB010000001">
    <property type="protein sequence ID" value="KAJ1218785.1"/>
    <property type="molecule type" value="Genomic_DNA"/>
</dbReference>
<dbReference type="Proteomes" id="UP001066276">
    <property type="component" value="Chromosome 1_1"/>
</dbReference>
<keyword evidence="2" id="KW-1185">Reference proteome</keyword>
<evidence type="ECO:0000313" key="2">
    <source>
        <dbReference type="Proteomes" id="UP001066276"/>
    </source>
</evidence>
<dbReference type="AlphaFoldDB" id="A0AAV7X1B3"/>
<reference evidence="1" key="1">
    <citation type="journal article" date="2022" name="bioRxiv">
        <title>Sequencing and chromosome-scale assembly of the giantPleurodeles waltlgenome.</title>
        <authorList>
            <person name="Brown T."/>
            <person name="Elewa A."/>
            <person name="Iarovenko S."/>
            <person name="Subramanian E."/>
            <person name="Araus A.J."/>
            <person name="Petzold A."/>
            <person name="Susuki M."/>
            <person name="Suzuki K.-i.T."/>
            <person name="Hayashi T."/>
            <person name="Toyoda A."/>
            <person name="Oliveira C."/>
            <person name="Osipova E."/>
            <person name="Leigh N.D."/>
            <person name="Simon A."/>
            <person name="Yun M.H."/>
        </authorList>
    </citation>
    <scope>NUCLEOTIDE SEQUENCE</scope>
    <source>
        <strain evidence="1">20211129_DDA</strain>
        <tissue evidence="1">Liver</tissue>
    </source>
</reference>
<proteinExistence type="predicted"/>
<organism evidence="1 2">
    <name type="scientific">Pleurodeles waltl</name>
    <name type="common">Iberian ribbed newt</name>
    <dbReference type="NCBI Taxonomy" id="8319"/>
    <lineage>
        <taxon>Eukaryota</taxon>
        <taxon>Metazoa</taxon>
        <taxon>Chordata</taxon>
        <taxon>Craniata</taxon>
        <taxon>Vertebrata</taxon>
        <taxon>Euteleostomi</taxon>
        <taxon>Amphibia</taxon>
        <taxon>Batrachia</taxon>
        <taxon>Caudata</taxon>
        <taxon>Salamandroidea</taxon>
        <taxon>Salamandridae</taxon>
        <taxon>Pleurodelinae</taxon>
        <taxon>Pleurodeles</taxon>
    </lineage>
</organism>
<accession>A0AAV7X1B3</accession>
<protein>
    <submittedName>
        <fullName evidence="1">Uncharacterized protein</fullName>
    </submittedName>
</protein>
<comment type="caution">
    <text evidence="1">The sequence shown here is derived from an EMBL/GenBank/DDBJ whole genome shotgun (WGS) entry which is preliminary data.</text>
</comment>
<name>A0AAV7X1B3_PLEWA</name>
<evidence type="ECO:0000313" key="1">
    <source>
        <dbReference type="EMBL" id="KAJ1218785.1"/>
    </source>
</evidence>